<dbReference type="KEGG" id="vg:20712836"/>
<dbReference type="Proteomes" id="UP000201628">
    <property type="component" value="Segment"/>
</dbReference>
<dbReference type="EMBL" id="KX859084">
    <property type="protein sequence ID" value="ARX72104.1"/>
    <property type="molecule type" value="Genomic_DNA"/>
</dbReference>
<keyword evidence="8" id="KW-1185">Reference proteome</keyword>
<evidence type="ECO:0000313" key="1">
    <source>
        <dbReference type="EMBL" id="AIS92113.1"/>
    </source>
</evidence>
<proteinExistence type="predicted"/>
<gene>
    <name evidence="2" type="ORF">EREL_115</name>
</gene>
<accession>A0A097DAT7</accession>
<dbReference type="EMBL" id="KX859079">
    <property type="protein sequence ID" value="ARX71454.1"/>
    <property type="molecule type" value="Genomic_DNA"/>
</dbReference>
<evidence type="ECO:0000313" key="4">
    <source>
        <dbReference type="EMBL" id="ARX71714.1"/>
    </source>
</evidence>
<evidence type="ECO:0000313" key="5">
    <source>
        <dbReference type="EMBL" id="ARX71844.1"/>
    </source>
</evidence>
<evidence type="ECO:0000313" key="7">
    <source>
        <dbReference type="EMBL" id="ARX72104.1"/>
    </source>
</evidence>
<dbReference type="EMBL" id="KX859083">
    <property type="protein sequence ID" value="ARX71974.1"/>
    <property type="molecule type" value="Genomic_DNA"/>
</dbReference>
<dbReference type="EMBL" id="KJ406702">
    <property type="protein sequence ID" value="AIS92113.1"/>
    <property type="molecule type" value="Genomic_DNA"/>
</dbReference>
<evidence type="ECO:0000313" key="6">
    <source>
        <dbReference type="EMBL" id="ARX71974.1"/>
    </source>
</evidence>
<reference evidence="1 8" key="1">
    <citation type="journal article" date="2014" name="BMC Genomics">
        <title>Genome sequence of Erinnyis ello granulovirus (ErelGV), a natural cassava hornworm pesticide and the first sequenced sphingid-infecting betabaculovirus.</title>
        <authorList>
            <person name="Ardisson-Araujo D.M."/>
            <person name="de Melo F.L."/>
            <person name="Andrade M.D."/>
            <person name="Sihler W."/>
            <person name="Bao S.N."/>
            <person name="Ribeiro B.M."/>
            <person name="de Souza M.L."/>
        </authorList>
    </citation>
    <scope>NUCLEOTIDE SEQUENCE [LARGE SCALE GENOMIC DNA]</scope>
    <source>
        <strain evidence="1">S86</strain>
    </source>
</reference>
<evidence type="ECO:0000313" key="8">
    <source>
        <dbReference type="Proteomes" id="UP000201628"/>
    </source>
</evidence>
<organism evidence="1 8">
    <name type="scientific">Erinnyis ello granulovirus</name>
    <dbReference type="NCBI Taxonomy" id="307444"/>
    <lineage>
        <taxon>Viruses</taxon>
        <taxon>Viruses incertae sedis</taxon>
        <taxon>Naldaviricetes</taxon>
        <taxon>Lefavirales</taxon>
        <taxon>Baculoviridae</taxon>
        <taxon>Betabaculovirus</taxon>
        <taxon>Betabaculovirus erellonis</taxon>
    </lineage>
</organism>
<dbReference type="EMBL" id="KX859082">
    <property type="protein sequence ID" value="ARX71844.1"/>
    <property type="molecule type" value="Genomic_DNA"/>
</dbReference>
<evidence type="ECO:0000313" key="3">
    <source>
        <dbReference type="EMBL" id="ARX71584.1"/>
    </source>
</evidence>
<reference evidence="1" key="2">
    <citation type="submission" date="2014-02" db="EMBL/GenBank/DDBJ databases">
        <authorList>
            <person name="Ardisson-Araujo D.M.P."/>
            <person name="Melo F.L."/>
            <person name="Andrade M.S."/>
            <person name="Sihler W."/>
            <person name="Bao S.N."/>
            <person name="Ribeiro B.M."/>
            <person name="Souza M.L."/>
        </authorList>
    </citation>
    <scope>NUCLEOTIDE SEQUENCE</scope>
    <source>
        <strain evidence="1">S86</strain>
    </source>
</reference>
<protein>
    <submittedName>
        <fullName evidence="1">Uncharacterized protein</fullName>
    </submittedName>
</protein>
<dbReference type="RefSeq" id="YP_009091954.1">
    <property type="nucleotide sequence ID" value="NC_025257.1"/>
</dbReference>
<reference evidence="2" key="3">
    <citation type="submission" date="2016-09" db="EMBL/GenBank/DDBJ databases">
        <title>Genome-wide Diversity of Wild Populations of Erinnyis ello granulovirus (ErelGV).</title>
        <authorList>
            <person name="Brito A.F."/>
            <person name="Melo F.L."/>
            <person name="Ardisson-Araujo D.M.P."/>
            <person name="Sihler W."/>
            <person name="Souza M.L."/>
            <person name="Ribeiro B.M."/>
        </authorList>
    </citation>
    <scope>NUCLEOTIDE SEQUENCE</scope>
    <source>
        <strain evidence="5">ErelGV-00</strain>
        <strain evidence="2">ErelGV-94</strain>
        <strain evidence="3">ErelGV-98</strain>
        <strain evidence="4">ErelGV-99</strain>
        <strain evidence="6">ErelGV-AC</strain>
        <strain evidence="7">ErelGV-PA</strain>
    </source>
</reference>
<dbReference type="EMBL" id="KX859081">
    <property type="protein sequence ID" value="ARX71714.1"/>
    <property type="molecule type" value="Genomic_DNA"/>
</dbReference>
<name>A0A097DAT7_9BBAC</name>
<sequence length="76" mass="9207">MNHELFIFLLAWYKSSECCVFRSNTMEAKDKKDDTTKIPVQLRDVIEKTIQSAYNKDWCKTRTGRIWHTRHINKTW</sequence>
<dbReference type="EMBL" id="KX859080">
    <property type="protein sequence ID" value="ARX71584.1"/>
    <property type="molecule type" value="Genomic_DNA"/>
</dbReference>
<evidence type="ECO:0000313" key="2">
    <source>
        <dbReference type="EMBL" id="ARX71454.1"/>
    </source>
</evidence>
<dbReference type="OrthoDB" id="29175at10239"/>